<name>A0A6U3CQC7_9EUKA</name>
<dbReference type="SMART" id="SM00088">
    <property type="entry name" value="PINT"/>
    <property type="match status" value="1"/>
</dbReference>
<reference evidence="5" key="1">
    <citation type="submission" date="2021-01" db="EMBL/GenBank/DDBJ databases">
        <authorList>
            <person name="Corre E."/>
            <person name="Pelletier E."/>
            <person name="Niang G."/>
            <person name="Scheremetjew M."/>
            <person name="Finn R."/>
            <person name="Kale V."/>
            <person name="Holt S."/>
            <person name="Cochrane G."/>
            <person name="Meng A."/>
            <person name="Brown T."/>
            <person name="Cohen L."/>
        </authorList>
    </citation>
    <scope>NUCLEOTIDE SEQUENCE</scope>
    <source>
        <strain evidence="5">CCCM811</strain>
    </source>
</reference>
<dbReference type="SUPFAM" id="SSF46785">
    <property type="entry name" value="Winged helix' DNA-binding domain"/>
    <property type="match status" value="1"/>
</dbReference>
<comment type="similarity">
    <text evidence="1">Belongs to the proteasome subunit S3 family.</text>
</comment>
<dbReference type="InterPro" id="IPR036390">
    <property type="entry name" value="WH_DNA-bd_sf"/>
</dbReference>
<dbReference type="Pfam" id="PF01399">
    <property type="entry name" value="PCI"/>
    <property type="match status" value="1"/>
</dbReference>
<dbReference type="GO" id="GO:0042176">
    <property type="term" value="P:regulation of protein catabolic process"/>
    <property type="evidence" value="ECO:0007669"/>
    <property type="project" value="InterPro"/>
</dbReference>
<feature type="compositionally biased region" description="Basic and acidic residues" evidence="3">
    <location>
        <begin position="7"/>
        <end position="37"/>
    </location>
</feature>
<dbReference type="InterPro" id="IPR000717">
    <property type="entry name" value="PCI_dom"/>
</dbReference>
<dbReference type="Pfam" id="PF25573">
    <property type="entry name" value="TPR_PSMD3_N"/>
    <property type="match status" value="1"/>
</dbReference>
<dbReference type="EMBL" id="HBIV01038509">
    <property type="protein sequence ID" value="CAE0675584.1"/>
    <property type="molecule type" value="Transcribed_RNA"/>
</dbReference>
<dbReference type="Pfam" id="PF08375">
    <property type="entry name" value="Rpn3_C"/>
    <property type="match status" value="1"/>
</dbReference>
<keyword evidence="2" id="KW-0647">Proteasome</keyword>
<dbReference type="InterPro" id="IPR057985">
    <property type="entry name" value="TPR_PSMD3_N"/>
</dbReference>
<dbReference type="InterPro" id="IPR013586">
    <property type="entry name" value="PSMD3_C"/>
</dbReference>
<protein>
    <recommendedName>
        <fullName evidence="4">PCI domain-containing protein</fullName>
    </recommendedName>
</protein>
<dbReference type="GO" id="GO:0006511">
    <property type="term" value="P:ubiquitin-dependent protein catabolic process"/>
    <property type="evidence" value="ECO:0007669"/>
    <property type="project" value="TreeGrafter"/>
</dbReference>
<evidence type="ECO:0000256" key="3">
    <source>
        <dbReference type="SAM" id="MobiDB-lite"/>
    </source>
</evidence>
<dbReference type="InterPro" id="IPR050756">
    <property type="entry name" value="CSN3"/>
</dbReference>
<evidence type="ECO:0000313" key="5">
    <source>
        <dbReference type="EMBL" id="CAE0675584.1"/>
    </source>
</evidence>
<gene>
    <name evidence="5" type="ORF">LGLO00237_LOCUS27361</name>
</gene>
<dbReference type="GO" id="GO:0030234">
    <property type="term" value="F:enzyme regulator activity"/>
    <property type="evidence" value="ECO:0007669"/>
    <property type="project" value="InterPro"/>
</dbReference>
<dbReference type="PROSITE" id="PS50250">
    <property type="entry name" value="PCI"/>
    <property type="match status" value="1"/>
</dbReference>
<sequence length="509" mass="58112">MPPGNKAKVEEKKTDKDNKNEGEKKEPEEPPKPKTPSEELDIAILLIAKGVKTQTSAQISRAVRKMNSLRKKLTAEDLKTAMKKYVPKMENRQALLDYIDVVPKSKSMEVEDGKAKEGESMEVEEVAEAGDDQTLVPEISIYLKVLLTIFLIDNDKNKEASNIAEECLDIVKQHNKRTMDIISARVYFYYSLAHTRLGNPLAIRNKLLALYRSACLHHDVPGQAVLMNAILANYLHYNMYGQAEMFCRVTTPIEKDNNQYARYLYYFGKINTVQLHYSDADEYLTQALRKCPKSAIGFRQVATKLLVIVQLLMGEIPERSIFIEKDLKRSLFPYFKLTQAVRVGNLDAFSTVLKSHGAIFERDGMSSLITRLRHNVIKTGLRKICLSYSKISLKAICEKLKYDSEEDIEYIVAKAIHDGVVNASIDRKEGSVTSKETIDVYSSDEPSKMFQKRINFCLRLRNEAVKAMQYPPDAHKPKREKEAEEEEKKKEAEEAEKKGDKKKEEKAKK</sequence>
<evidence type="ECO:0000259" key="4">
    <source>
        <dbReference type="PROSITE" id="PS50250"/>
    </source>
</evidence>
<feature type="domain" description="PCI" evidence="4">
    <location>
        <begin position="261"/>
        <end position="439"/>
    </location>
</feature>
<evidence type="ECO:0000256" key="1">
    <source>
        <dbReference type="ARBA" id="ARBA00007912"/>
    </source>
</evidence>
<feature type="compositionally biased region" description="Basic and acidic residues" evidence="3">
    <location>
        <begin position="473"/>
        <end position="509"/>
    </location>
</feature>
<dbReference type="PANTHER" id="PTHR10758">
    <property type="entry name" value="26S PROTEASOME NON-ATPASE REGULATORY SUBUNIT 3/COP9 SIGNALOSOME COMPLEX SUBUNIT 3"/>
    <property type="match status" value="1"/>
</dbReference>
<evidence type="ECO:0000256" key="2">
    <source>
        <dbReference type="ARBA" id="ARBA00022942"/>
    </source>
</evidence>
<dbReference type="SMART" id="SM00753">
    <property type="entry name" value="PAM"/>
    <property type="match status" value="1"/>
</dbReference>
<dbReference type="Gene3D" id="1.25.40.570">
    <property type="match status" value="1"/>
</dbReference>
<feature type="region of interest" description="Disordered" evidence="3">
    <location>
        <begin position="468"/>
        <end position="509"/>
    </location>
</feature>
<accession>A0A6U3CQC7</accession>
<organism evidence="5">
    <name type="scientific">Lotharella globosa</name>
    <dbReference type="NCBI Taxonomy" id="91324"/>
    <lineage>
        <taxon>Eukaryota</taxon>
        <taxon>Sar</taxon>
        <taxon>Rhizaria</taxon>
        <taxon>Cercozoa</taxon>
        <taxon>Chlorarachniophyceae</taxon>
        <taxon>Lotharella</taxon>
    </lineage>
</organism>
<dbReference type="PANTHER" id="PTHR10758:SF2">
    <property type="entry name" value="26S PROTEASOME NON-ATPASE REGULATORY SUBUNIT 3"/>
    <property type="match status" value="1"/>
</dbReference>
<proteinExistence type="inferred from homology"/>
<dbReference type="GO" id="GO:0008541">
    <property type="term" value="C:proteasome regulatory particle, lid subcomplex"/>
    <property type="evidence" value="ECO:0007669"/>
    <property type="project" value="TreeGrafter"/>
</dbReference>
<dbReference type="AlphaFoldDB" id="A0A6U3CQC7"/>
<feature type="region of interest" description="Disordered" evidence="3">
    <location>
        <begin position="1"/>
        <end position="39"/>
    </location>
</feature>